<dbReference type="PANTHER" id="PTHR46390:SF1">
    <property type="entry name" value="MANNOSE-1-PHOSPHATE GUANYLYLTRANSFERASE"/>
    <property type="match status" value="1"/>
</dbReference>
<dbReference type="InterPro" id="IPR005835">
    <property type="entry name" value="NTP_transferase_dom"/>
</dbReference>
<proteinExistence type="predicted"/>
<dbReference type="GO" id="GO:0009298">
    <property type="term" value="P:GDP-mannose biosynthetic process"/>
    <property type="evidence" value="ECO:0007669"/>
    <property type="project" value="TreeGrafter"/>
</dbReference>
<dbReference type="CDD" id="cd02213">
    <property type="entry name" value="cupin_PMI_typeII_C"/>
    <property type="match status" value="1"/>
</dbReference>
<dbReference type="Pfam" id="PF00483">
    <property type="entry name" value="NTP_transferase"/>
    <property type="match status" value="1"/>
</dbReference>
<evidence type="ECO:0000259" key="1">
    <source>
        <dbReference type="Pfam" id="PF00483"/>
    </source>
</evidence>
<dbReference type="InterPro" id="IPR014710">
    <property type="entry name" value="RmlC-like_jellyroll"/>
</dbReference>
<reference evidence="3" key="1">
    <citation type="journal article" date="2014" name="Int. J. Syst. Evol. Microbiol.">
        <title>Complete genome sequence of Corynebacterium casei LMG S-19264T (=DSM 44701T), isolated from a smear-ripened cheese.</title>
        <authorList>
            <consortium name="US DOE Joint Genome Institute (JGI-PGF)"/>
            <person name="Walter F."/>
            <person name="Albersmeier A."/>
            <person name="Kalinowski J."/>
            <person name="Ruckert C."/>
        </authorList>
    </citation>
    <scope>NUCLEOTIDE SEQUENCE</scope>
    <source>
        <strain evidence="3">CGMCC 1.12987</strain>
    </source>
</reference>
<organism evidence="3 4">
    <name type="scientific">Paenibacillus abyssi</name>
    <dbReference type="NCBI Taxonomy" id="1340531"/>
    <lineage>
        <taxon>Bacteria</taxon>
        <taxon>Bacillati</taxon>
        <taxon>Bacillota</taxon>
        <taxon>Bacilli</taxon>
        <taxon>Bacillales</taxon>
        <taxon>Paenibacillaceae</taxon>
        <taxon>Paenibacillus</taxon>
    </lineage>
</organism>
<dbReference type="PANTHER" id="PTHR46390">
    <property type="entry name" value="MANNOSE-1-PHOSPHATE GUANYLYLTRANSFERASE"/>
    <property type="match status" value="1"/>
</dbReference>
<dbReference type="SUPFAM" id="SSF51182">
    <property type="entry name" value="RmlC-like cupins"/>
    <property type="match status" value="1"/>
</dbReference>
<protein>
    <submittedName>
        <fullName evidence="3">Mannose-1-phosphate guanylyltransferase</fullName>
    </submittedName>
</protein>
<dbReference type="SUPFAM" id="SSF53448">
    <property type="entry name" value="Nucleotide-diphospho-sugar transferases"/>
    <property type="match status" value="1"/>
</dbReference>
<dbReference type="Gene3D" id="3.90.550.10">
    <property type="entry name" value="Spore Coat Polysaccharide Biosynthesis Protein SpsA, Chain A"/>
    <property type="match status" value="1"/>
</dbReference>
<dbReference type="InterPro" id="IPR029044">
    <property type="entry name" value="Nucleotide-diphossugar_trans"/>
</dbReference>
<name>A0A917LF45_9BACL</name>
<evidence type="ECO:0000259" key="2">
    <source>
        <dbReference type="Pfam" id="PF01050"/>
    </source>
</evidence>
<dbReference type="AlphaFoldDB" id="A0A917LF45"/>
<keyword evidence="3" id="KW-0808">Transferase</keyword>
<feature type="domain" description="Mannose-6-phosphate isomerase type II C-terminal" evidence="2">
    <location>
        <begin position="336"/>
        <end position="442"/>
    </location>
</feature>
<sequence length="456" mass="50952">MRIVLLSGGSGKRLWPLSNEIRSKIFMKVLPTAEGINESMIQRVCRQLKEVGLDSSSLIVTHKSQVDITIHHVGSQMPIIAEPSKRGTFHAVALTAAYLHSRLQTDPRETICFIPVDLFAETAFIERFLRFPAVLQQSQAELALLGTRPTFPSDQYGYIVPAADNGAEYYRVEQFAEKPDVNKALALINQNALWNCGIFAFPLSFMLSWLDKKGLPVVYEEMLSRYEHLSEVSFDKEVVEQSRHAVVMPYDGFWNDLGSWEALVQQLESPVIGSGTISEDSINTHLVNELAVPVHVVDVPNIIVASSNDGILVASKKSSNRIKEILPKTRPKPMYVEKRWGSSRVLDHSGENGQDIAALTKKIEMLPGQNLSYQQHQKRKEVWVVLSGIGEIMLDGKLSPVQPGDIFQISSGTKHGIKAVTPLVIIEVQIGTDLTEDDILRFSMTWEDTLKYCIKS</sequence>
<dbReference type="RefSeq" id="WP_188532584.1">
    <property type="nucleotide sequence ID" value="NZ_BMGR01000013.1"/>
</dbReference>
<dbReference type="InterPro" id="IPR011051">
    <property type="entry name" value="RmlC_Cupin_sf"/>
</dbReference>
<dbReference type="EMBL" id="BMGR01000013">
    <property type="protein sequence ID" value="GGG17033.1"/>
    <property type="molecule type" value="Genomic_DNA"/>
</dbReference>
<accession>A0A917LF45</accession>
<dbReference type="Gene3D" id="2.60.120.10">
    <property type="entry name" value="Jelly Rolls"/>
    <property type="match status" value="1"/>
</dbReference>
<keyword evidence="4" id="KW-1185">Reference proteome</keyword>
<evidence type="ECO:0000313" key="3">
    <source>
        <dbReference type="EMBL" id="GGG17033.1"/>
    </source>
</evidence>
<feature type="domain" description="Nucleotidyl transferase" evidence="1">
    <location>
        <begin position="4"/>
        <end position="265"/>
    </location>
</feature>
<evidence type="ECO:0000313" key="4">
    <source>
        <dbReference type="Proteomes" id="UP000644756"/>
    </source>
</evidence>
<dbReference type="GO" id="GO:0005976">
    <property type="term" value="P:polysaccharide metabolic process"/>
    <property type="evidence" value="ECO:0007669"/>
    <property type="project" value="InterPro"/>
</dbReference>
<keyword evidence="3" id="KW-0548">Nucleotidyltransferase</keyword>
<comment type="caution">
    <text evidence="3">The sequence shown here is derived from an EMBL/GenBank/DDBJ whole genome shotgun (WGS) entry which is preliminary data.</text>
</comment>
<dbReference type="Proteomes" id="UP000644756">
    <property type="component" value="Unassembled WGS sequence"/>
</dbReference>
<reference evidence="3" key="2">
    <citation type="submission" date="2020-09" db="EMBL/GenBank/DDBJ databases">
        <authorList>
            <person name="Sun Q."/>
            <person name="Zhou Y."/>
        </authorList>
    </citation>
    <scope>NUCLEOTIDE SEQUENCE</scope>
    <source>
        <strain evidence="3">CGMCC 1.12987</strain>
    </source>
</reference>
<dbReference type="GO" id="GO:0004475">
    <property type="term" value="F:mannose-1-phosphate guanylyltransferase (GTP) activity"/>
    <property type="evidence" value="ECO:0007669"/>
    <property type="project" value="TreeGrafter"/>
</dbReference>
<gene>
    <name evidence="3" type="ORF">GCM10010916_37350</name>
</gene>
<dbReference type="InterPro" id="IPR001538">
    <property type="entry name" value="Man6P_isomerase-2_C"/>
</dbReference>
<dbReference type="InterPro" id="IPR051161">
    <property type="entry name" value="Mannose-6P_isomerase_type2"/>
</dbReference>
<dbReference type="Pfam" id="PF01050">
    <property type="entry name" value="MannoseP_isomer"/>
    <property type="match status" value="1"/>
</dbReference>